<dbReference type="Proteomes" id="UP000499080">
    <property type="component" value="Unassembled WGS sequence"/>
</dbReference>
<proteinExistence type="predicted"/>
<accession>A0A4Y2JZK6</accession>
<evidence type="ECO:0000313" key="2">
    <source>
        <dbReference type="Proteomes" id="UP000499080"/>
    </source>
</evidence>
<dbReference type="EMBL" id="BGPR01004061">
    <property type="protein sequence ID" value="GBM95494.1"/>
    <property type="molecule type" value="Genomic_DNA"/>
</dbReference>
<reference evidence="1 2" key="1">
    <citation type="journal article" date="2019" name="Sci. Rep.">
        <title>Orb-weaving spider Araneus ventricosus genome elucidates the spidroin gene catalogue.</title>
        <authorList>
            <person name="Kono N."/>
            <person name="Nakamura H."/>
            <person name="Ohtoshi R."/>
            <person name="Moran D.A.P."/>
            <person name="Shinohara A."/>
            <person name="Yoshida Y."/>
            <person name="Fujiwara M."/>
            <person name="Mori M."/>
            <person name="Tomita M."/>
            <person name="Arakawa K."/>
        </authorList>
    </citation>
    <scope>NUCLEOTIDE SEQUENCE [LARGE SCALE GENOMIC DNA]</scope>
</reference>
<name>A0A4Y2JZK6_ARAVE</name>
<sequence length="124" mass="13824">MLRQCESDSTSGSGYASVCLGGSANTNAWMRNHRISKRVLAPGLGYTNGGVLVGTIAEYWPCSRKREGRRMIMSYFAVDFGAQFSVAATGLHRASFCEKVAIIILYRSFWRFVYSRKNVFEFGA</sequence>
<protein>
    <submittedName>
        <fullName evidence="1">Uncharacterized protein</fullName>
    </submittedName>
</protein>
<evidence type="ECO:0000313" key="1">
    <source>
        <dbReference type="EMBL" id="GBM95494.1"/>
    </source>
</evidence>
<gene>
    <name evidence="1" type="ORF">AVEN_95950_1</name>
</gene>
<dbReference type="AlphaFoldDB" id="A0A4Y2JZK6"/>
<keyword evidence="2" id="KW-1185">Reference proteome</keyword>
<organism evidence="1 2">
    <name type="scientific">Araneus ventricosus</name>
    <name type="common">Orbweaver spider</name>
    <name type="synonym">Epeira ventricosa</name>
    <dbReference type="NCBI Taxonomy" id="182803"/>
    <lineage>
        <taxon>Eukaryota</taxon>
        <taxon>Metazoa</taxon>
        <taxon>Ecdysozoa</taxon>
        <taxon>Arthropoda</taxon>
        <taxon>Chelicerata</taxon>
        <taxon>Arachnida</taxon>
        <taxon>Araneae</taxon>
        <taxon>Araneomorphae</taxon>
        <taxon>Entelegynae</taxon>
        <taxon>Araneoidea</taxon>
        <taxon>Araneidae</taxon>
        <taxon>Araneus</taxon>
    </lineage>
</organism>
<comment type="caution">
    <text evidence="1">The sequence shown here is derived from an EMBL/GenBank/DDBJ whole genome shotgun (WGS) entry which is preliminary data.</text>
</comment>